<feature type="domain" description="Major facilitator superfamily (MFS) profile" evidence="8">
    <location>
        <begin position="22"/>
        <end position="436"/>
    </location>
</feature>
<feature type="transmembrane region" description="Helical" evidence="7">
    <location>
        <begin position="88"/>
        <end position="107"/>
    </location>
</feature>
<keyword evidence="4 7" id="KW-1133">Transmembrane helix</keyword>
<feature type="transmembrane region" description="Helical" evidence="7">
    <location>
        <begin position="113"/>
        <end position="133"/>
    </location>
</feature>
<dbReference type="CDD" id="cd17341">
    <property type="entry name" value="MFS_NRT2_like"/>
    <property type="match status" value="1"/>
</dbReference>
<feature type="transmembrane region" description="Helical" evidence="7">
    <location>
        <begin position="410"/>
        <end position="429"/>
    </location>
</feature>
<name>A0A3D9V0A0_9MICO</name>
<dbReference type="AlphaFoldDB" id="A0A3D9V0A0"/>
<evidence type="ECO:0000256" key="1">
    <source>
        <dbReference type="ARBA" id="ARBA00004651"/>
    </source>
</evidence>
<sequence>MPVSTATPSPGTTDSGGSGATRVLVMSTIAFTLMFAVWLMFGILGVPIQQELKLSDPQLAWVSAVAVLNGSLWRLPAGMLADRVGGRVVTVAMLLLTAIPCYLVAHAHSYGTLLLLAFLVGFAGNLFSVGVAWNSAWTPPQRQGFALGVFGAGNVGASVTKLMLVIFPTVLTATAGATYLGFIEGGWRLFPVVYSIALVTVALLILLLTPRHDRMAGAGKPVREMLAPLKQLRVWRFSLYYAAVFGAYVALSAWLPKYYVDNFDVSLHDAALLTATFIFPASLLRPVGGWFSDRLGARKVMYLTFGVMLLTTGVLMMPNGHLVISHPDGHTSEHLEWNLGVIPFAIIVFLLGCAMGIGKAAVYKHIPEYFPDNVGSVGGLVGMFGGLGGFVLPPLFAYTKQWSGFPSSTFFVLFLLTGICAVWMHLTVLRMHREHSPEIADHIERPEPVGATR</sequence>
<evidence type="ECO:0000256" key="3">
    <source>
        <dbReference type="ARBA" id="ARBA00022692"/>
    </source>
</evidence>
<dbReference type="EMBL" id="QTUA01000001">
    <property type="protein sequence ID" value="REF30501.1"/>
    <property type="molecule type" value="Genomic_DNA"/>
</dbReference>
<accession>A0A3D9V0A0</accession>
<feature type="transmembrane region" description="Helical" evidence="7">
    <location>
        <begin position="187"/>
        <end position="208"/>
    </location>
</feature>
<feature type="transmembrane region" description="Helical" evidence="7">
    <location>
        <begin position="374"/>
        <end position="398"/>
    </location>
</feature>
<feature type="transmembrane region" description="Helical" evidence="7">
    <location>
        <begin position="267"/>
        <end position="288"/>
    </location>
</feature>
<dbReference type="GO" id="GO:0015112">
    <property type="term" value="F:nitrate transmembrane transporter activity"/>
    <property type="evidence" value="ECO:0007669"/>
    <property type="project" value="InterPro"/>
</dbReference>
<proteinExistence type="inferred from homology"/>
<keyword evidence="10" id="KW-1185">Reference proteome</keyword>
<dbReference type="Proteomes" id="UP000256253">
    <property type="component" value="Unassembled WGS sequence"/>
</dbReference>
<feature type="transmembrane region" description="Helical" evidence="7">
    <location>
        <begin position="23"/>
        <end position="46"/>
    </location>
</feature>
<keyword evidence="3 7" id="KW-0812">Transmembrane</keyword>
<dbReference type="PROSITE" id="PS50850">
    <property type="entry name" value="MFS"/>
    <property type="match status" value="1"/>
</dbReference>
<evidence type="ECO:0000256" key="5">
    <source>
        <dbReference type="ARBA" id="ARBA00023063"/>
    </source>
</evidence>
<organism evidence="9 10">
    <name type="scientific">Calidifontibacter indicus</name>
    <dbReference type="NCBI Taxonomy" id="419650"/>
    <lineage>
        <taxon>Bacteria</taxon>
        <taxon>Bacillati</taxon>
        <taxon>Actinomycetota</taxon>
        <taxon>Actinomycetes</taxon>
        <taxon>Micrococcales</taxon>
        <taxon>Dermacoccaceae</taxon>
        <taxon>Calidifontibacter</taxon>
    </lineage>
</organism>
<evidence type="ECO:0000256" key="6">
    <source>
        <dbReference type="ARBA" id="ARBA00023136"/>
    </source>
</evidence>
<evidence type="ECO:0000313" key="9">
    <source>
        <dbReference type="EMBL" id="REF30501.1"/>
    </source>
</evidence>
<evidence type="ECO:0000259" key="8">
    <source>
        <dbReference type="PROSITE" id="PS50850"/>
    </source>
</evidence>
<comment type="subcellular location">
    <subcellularLocation>
        <location evidence="1">Cell membrane</location>
        <topology evidence="1">Multi-pass membrane protein</topology>
    </subcellularLocation>
</comment>
<dbReference type="OrthoDB" id="9771451at2"/>
<dbReference type="SUPFAM" id="SSF103473">
    <property type="entry name" value="MFS general substrate transporter"/>
    <property type="match status" value="1"/>
</dbReference>
<dbReference type="Gene3D" id="1.20.1250.20">
    <property type="entry name" value="MFS general substrate transporter like domains"/>
    <property type="match status" value="2"/>
</dbReference>
<comment type="caution">
    <text evidence="9">The sequence shown here is derived from an EMBL/GenBank/DDBJ whole genome shotgun (WGS) entry which is preliminary data.</text>
</comment>
<dbReference type="InterPro" id="IPR036259">
    <property type="entry name" value="MFS_trans_sf"/>
</dbReference>
<evidence type="ECO:0000313" key="10">
    <source>
        <dbReference type="Proteomes" id="UP000256253"/>
    </source>
</evidence>
<dbReference type="InterPro" id="IPR020846">
    <property type="entry name" value="MFS_dom"/>
</dbReference>
<evidence type="ECO:0000256" key="4">
    <source>
        <dbReference type="ARBA" id="ARBA00022989"/>
    </source>
</evidence>
<dbReference type="InterPro" id="IPR044772">
    <property type="entry name" value="NO3_transporter"/>
</dbReference>
<feature type="transmembrane region" description="Helical" evidence="7">
    <location>
        <begin position="337"/>
        <end position="362"/>
    </location>
</feature>
<dbReference type="InterPro" id="IPR011701">
    <property type="entry name" value="MFS"/>
</dbReference>
<feature type="transmembrane region" description="Helical" evidence="7">
    <location>
        <begin position="234"/>
        <end position="255"/>
    </location>
</feature>
<dbReference type="GO" id="GO:0042128">
    <property type="term" value="P:nitrate assimilation"/>
    <property type="evidence" value="ECO:0007669"/>
    <property type="project" value="UniProtKB-KW"/>
</dbReference>
<comment type="similarity">
    <text evidence="2">Belongs to the major facilitator superfamily. Nitrate/nitrite porter (TC 2.A.1.8) family.</text>
</comment>
<protein>
    <submittedName>
        <fullName evidence="9">NNP family nitrate/nitrite transporter-like MFS transporter</fullName>
    </submittedName>
</protein>
<keyword evidence="6 7" id="KW-0472">Membrane</keyword>
<dbReference type="PANTHER" id="PTHR23515">
    <property type="entry name" value="HIGH-AFFINITY NITRATE TRANSPORTER 2.3"/>
    <property type="match status" value="1"/>
</dbReference>
<evidence type="ECO:0000256" key="7">
    <source>
        <dbReference type="SAM" id="Phobius"/>
    </source>
</evidence>
<feature type="transmembrane region" description="Helical" evidence="7">
    <location>
        <begin position="300"/>
        <end position="317"/>
    </location>
</feature>
<gene>
    <name evidence="9" type="ORF">DFJ65_1509</name>
</gene>
<evidence type="ECO:0000256" key="2">
    <source>
        <dbReference type="ARBA" id="ARBA00008432"/>
    </source>
</evidence>
<keyword evidence="5" id="KW-0534">Nitrate assimilation</keyword>
<feature type="transmembrane region" description="Helical" evidence="7">
    <location>
        <begin position="145"/>
        <end position="167"/>
    </location>
</feature>
<dbReference type="Pfam" id="PF07690">
    <property type="entry name" value="MFS_1"/>
    <property type="match status" value="1"/>
</dbReference>
<reference evidence="9 10" key="1">
    <citation type="submission" date="2018-08" db="EMBL/GenBank/DDBJ databases">
        <title>Sequencing the genomes of 1000 actinobacteria strains.</title>
        <authorList>
            <person name="Klenk H.-P."/>
        </authorList>
    </citation>
    <scope>NUCLEOTIDE SEQUENCE [LARGE SCALE GENOMIC DNA]</scope>
    <source>
        <strain evidence="9 10">DSM 22967</strain>
    </source>
</reference>
<dbReference type="GO" id="GO:0005886">
    <property type="term" value="C:plasma membrane"/>
    <property type="evidence" value="ECO:0007669"/>
    <property type="project" value="UniProtKB-SubCell"/>
</dbReference>